<dbReference type="RefSeq" id="WP_100414375.1">
    <property type="nucleotide sequence ID" value="NZ_PGEZ01000001.1"/>
</dbReference>
<evidence type="ECO:0000313" key="2">
    <source>
        <dbReference type="EMBL" id="PJJ56431.1"/>
    </source>
</evidence>
<reference evidence="2 3" key="1">
    <citation type="submission" date="2017-11" db="EMBL/GenBank/DDBJ databases">
        <title>Genomic Encyclopedia of Archaeal and Bacterial Type Strains, Phase II (KMG-II): From Individual Species to Whole Genera.</title>
        <authorList>
            <person name="Goeker M."/>
        </authorList>
    </citation>
    <scope>NUCLEOTIDE SEQUENCE [LARGE SCALE GENOMIC DNA]</scope>
    <source>
        <strain evidence="2 3">DSM 27763</strain>
    </source>
</reference>
<dbReference type="AlphaFoldDB" id="A0A2M9BES3"/>
<evidence type="ECO:0008006" key="4">
    <source>
        <dbReference type="Google" id="ProtNLM"/>
    </source>
</evidence>
<evidence type="ECO:0000313" key="3">
    <source>
        <dbReference type="Proteomes" id="UP000230842"/>
    </source>
</evidence>
<keyword evidence="3" id="KW-1185">Reference proteome</keyword>
<organism evidence="2 3">
    <name type="scientific">Mumia flava</name>
    <dbReference type="NCBI Taxonomy" id="1348852"/>
    <lineage>
        <taxon>Bacteria</taxon>
        <taxon>Bacillati</taxon>
        <taxon>Actinomycetota</taxon>
        <taxon>Actinomycetes</taxon>
        <taxon>Propionibacteriales</taxon>
        <taxon>Nocardioidaceae</taxon>
        <taxon>Mumia</taxon>
    </lineage>
</organism>
<accession>A0A2M9BES3</accession>
<comment type="caution">
    <text evidence="2">The sequence shown here is derived from an EMBL/GenBank/DDBJ whole genome shotgun (WGS) entry which is preliminary data.</text>
</comment>
<protein>
    <recommendedName>
        <fullName evidence="4">ATP/GTP-binding protein</fullName>
    </recommendedName>
</protein>
<gene>
    <name evidence="2" type="ORF">CLV56_0639</name>
</gene>
<feature type="region of interest" description="Disordered" evidence="1">
    <location>
        <begin position="1"/>
        <end position="29"/>
    </location>
</feature>
<proteinExistence type="predicted"/>
<evidence type="ECO:0000256" key="1">
    <source>
        <dbReference type="SAM" id="MobiDB-lite"/>
    </source>
</evidence>
<dbReference type="EMBL" id="PGEZ01000001">
    <property type="protein sequence ID" value="PJJ56431.1"/>
    <property type="molecule type" value="Genomic_DNA"/>
</dbReference>
<sequence length="92" mass="10347">MSRRRRTPRAPRGTHPPSGGHEVVEERPDGAWVVRSITGSSSTKTYTCPGCGQPIRPATPHVVAWPVEPGLLSTSGLDERRHWHTSCWRRRR</sequence>
<dbReference type="Proteomes" id="UP000230842">
    <property type="component" value="Unassembled WGS sequence"/>
</dbReference>
<dbReference type="OrthoDB" id="3381577at2"/>
<name>A0A2M9BES3_9ACTN</name>